<name>A0A3B0SQ59_9ZZZZ</name>
<feature type="transmembrane region" description="Helical" evidence="1">
    <location>
        <begin position="74"/>
        <end position="92"/>
    </location>
</feature>
<dbReference type="EMBL" id="UOEK01000361">
    <property type="protein sequence ID" value="VAW06600.1"/>
    <property type="molecule type" value="Genomic_DNA"/>
</dbReference>
<protein>
    <submittedName>
        <fullName evidence="2">Uncharacterized protein</fullName>
    </submittedName>
</protein>
<organism evidence="2">
    <name type="scientific">hydrothermal vent metagenome</name>
    <dbReference type="NCBI Taxonomy" id="652676"/>
    <lineage>
        <taxon>unclassified sequences</taxon>
        <taxon>metagenomes</taxon>
        <taxon>ecological metagenomes</taxon>
    </lineage>
</organism>
<evidence type="ECO:0000313" key="2">
    <source>
        <dbReference type="EMBL" id="VAW06600.1"/>
    </source>
</evidence>
<proteinExistence type="predicted"/>
<feature type="transmembrane region" description="Helical" evidence="1">
    <location>
        <begin position="47"/>
        <end position="67"/>
    </location>
</feature>
<keyword evidence="1" id="KW-0812">Transmembrane</keyword>
<accession>A0A3B0SQ59</accession>
<sequence length="95" mass="10159">MKTALKLLVLGYVFFVGYLTVRFTYFAVSQEPDPTSVYFAGSIWETFGFGTMLVVGVALPFAAAGIVFRRLQGLIVRAGAVTLGLSLIGFVANAS</sequence>
<keyword evidence="1" id="KW-0472">Membrane</keyword>
<feature type="transmembrane region" description="Helical" evidence="1">
    <location>
        <begin position="7"/>
        <end position="27"/>
    </location>
</feature>
<reference evidence="2" key="1">
    <citation type="submission" date="2018-06" db="EMBL/GenBank/DDBJ databases">
        <authorList>
            <person name="Zhirakovskaya E."/>
        </authorList>
    </citation>
    <scope>NUCLEOTIDE SEQUENCE</scope>
</reference>
<dbReference type="AlphaFoldDB" id="A0A3B0SQ59"/>
<evidence type="ECO:0000256" key="1">
    <source>
        <dbReference type="SAM" id="Phobius"/>
    </source>
</evidence>
<gene>
    <name evidence="2" type="ORF">MNBD_ACTINO02-3315</name>
</gene>
<keyword evidence="1" id="KW-1133">Transmembrane helix</keyword>